<dbReference type="OrthoDB" id="3178870at2759"/>
<dbReference type="Gene3D" id="3.80.10.10">
    <property type="entry name" value="Ribonuclease Inhibitor"/>
    <property type="match status" value="1"/>
</dbReference>
<name>A0A0C9WNS3_9AGAR</name>
<reference evidence="1 2" key="1">
    <citation type="submission" date="2014-04" db="EMBL/GenBank/DDBJ databases">
        <authorList>
            <consortium name="DOE Joint Genome Institute"/>
            <person name="Kuo A."/>
            <person name="Kohler A."/>
            <person name="Nagy L.G."/>
            <person name="Floudas D."/>
            <person name="Copeland A."/>
            <person name="Barry K.W."/>
            <person name="Cichocki N."/>
            <person name="Veneault-Fourrey C."/>
            <person name="LaButti K."/>
            <person name="Lindquist E.A."/>
            <person name="Lipzen A."/>
            <person name="Lundell T."/>
            <person name="Morin E."/>
            <person name="Murat C."/>
            <person name="Sun H."/>
            <person name="Tunlid A."/>
            <person name="Henrissat B."/>
            <person name="Grigoriev I.V."/>
            <person name="Hibbett D.S."/>
            <person name="Martin F."/>
            <person name="Nordberg H.P."/>
            <person name="Cantor M.N."/>
            <person name="Hua S.X."/>
        </authorList>
    </citation>
    <scope>NUCLEOTIDE SEQUENCE [LARGE SCALE GENOMIC DNA]</scope>
    <source>
        <strain evidence="1 2">LaAM-08-1</strain>
    </source>
</reference>
<proteinExistence type="predicted"/>
<organism evidence="1 2">
    <name type="scientific">Laccaria amethystina LaAM-08-1</name>
    <dbReference type="NCBI Taxonomy" id="1095629"/>
    <lineage>
        <taxon>Eukaryota</taxon>
        <taxon>Fungi</taxon>
        <taxon>Dikarya</taxon>
        <taxon>Basidiomycota</taxon>
        <taxon>Agaricomycotina</taxon>
        <taxon>Agaricomycetes</taxon>
        <taxon>Agaricomycetidae</taxon>
        <taxon>Agaricales</taxon>
        <taxon>Agaricineae</taxon>
        <taxon>Hydnangiaceae</taxon>
        <taxon>Laccaria</taxon>
    </lineage>
</organism>
<keyword evidence="2" id="KW-1185">Reference proteome</keyword>
<dbReference type="HOGENOM" id="CLU_036643_0_0_1"/>
<protein>
    <recommendedName>
        <fullName evidence="3">F-box domain-containing protein</fullName>
    </recommendedName>
</protein>
<accession>A0A0C9WNS3</accession>
<dbReference type="InterPro" id="IPR032675">
    <property type="entry name" value="LRR_dom_sf"/>
</dbReference>
<sequence>MASTHLCSKLAVEIIDMILRDVGPGHLQPLLTVNSFFYSITLRRLYHTIVLHSSTNSIHLFRTLLRNSSLPPLVRTLDVNFATVSPTRNLYLLFHSVLLRLSALTSLTIELPRHHSPIWIFEGCMFKLKQFTTSHLCRLPLARFLDSQPSITDLTLRGFNDSTSSMFLFLDAPLSHTTTSSSSQPFTLLPSSLPNLTTFNAVHASAPIVRAIMTGRPVRVVSIPLFPNSVEESFSALQAGCGELRRLSVISFDPQAPRFLFEEVAKRFRKLEALHLVVLMADFTNEHLAASGRYLKSFDSLKYITCVASTKDTNTRTEECSLATEWHRLCPSLQTIILPKGRVWFHGRIGECDWSCLDDEDEAGE</sequence>
<reference evidence="2" key="2">
    <citation type="submission" date="2015-01" db="EMBL/GenBank/DDBJ databases">
        <title>Evolutionary Origins and Diversification of the Mycorrhizal Mutualists.</title>
        <authorList>
            <consortium name="DOE Joint Genome Institute"/>
            <consortium name="Mycorrhizal Genomics Consortium"/>
            <person name="Kohler A."/>
            <person name="Kuo A."/>
            <person name="Nagy L.G."/>
            <person name="Floudas D."/>
            <person name="Copeland A."/>
            <person name="Barry K.W."/>
            <person name="Cichocki N."/>
            <person name="Veneault-Fourrey C."/>
            <person name="LaButti K."/>
            <person name="Lindquist E.A."/>
            <person name="Lipzen A."/>
            <person name="Lundell T."/>
            <person name="Morin E."/>
            <person name="Murat C."/>
            <person name="Riley R."/>
            <person name="Ohm R."/>
            <person name="Sun H."/>
            <person name="Tunlid A."/>
            <person name="Henrissat B."/>
            <person name="Grigoriev I.V."/>
            <person name="Hibbett D.S."/>
            <person name="Martin F."/>
        </authorList>
    </citation>
    <scope>NUCLEOTIDE SEQUENCE [LARGE SCALE GENOMIC DNA]</scope>
    <source>
        <strain evidence="2">LaAM-08-1</strain>
    </source>
</reference>
<dbReference type="Proteomes" id="UP000054477">
    <property type="component" value="Unassembled WGS sequence"/>
</dbReference>
<dbReference type="EMBL" id="KN838926">
    <property type="protein sequence ID" value="KIJ92220.1"/>
    <property type="molecule type" value="Genomic_DNA"/>
</dbReference>
<evidence type="ECO:0000313" key="1">
    <source>
        <dbReference type="EMBL" id="KIJ92220.1"/>
    </source>
</evidence>
<evidence type="ECO:0008006" key="3">
    <source>
        <dbReference type="Google" id="ProtNLM"/>
    </source>
</evidence>
<gene>
    <name evidence="1" type="ORF">K443DRAFT_685406</name>
</gene>
<evidence type="ECO:0000313" key="2">
    <source>
        <dbReference type="Proteomes" id="UP000054477"/>
    </source>
</evidence>
<dbReference type="AlphaFoldDB" id="A0A0C9WNS3"/>